<organism evidence="1 2">
    <name type="scientific">Dictyobacter kobayashii</name>
    <dbReference type="NCBI Taxonomy" id="2014872"/>
    <lineage>
        <taxon>Bacteria</taxon>
        <taxon>Bacillati</taxon>
        <taxon>Chloroflexota</taxon>
        <taxon>Ktedonobacteria</taxon>
        <taxon>Ktedonobacterales</taxon>
        <taxon>Dictyobacteraceae</taxon>
        <taxon>Dictyobacter</taxon>
    </lineage>
</organism>
<dbReference type="Pfam" id="PF07920">
    <property type="entry name" value="DUF1684"/>
    <property type="match status" value="1"/>
</dbReference>
<evidence type="ECO:0008006" key="3">
    <source>
        <dbReference type="Google" id="ProtNLM"/>
    </source>
</evidence>
<keyword evidence="2" id="KW-1185">Reference proteome</keyword>
<dbReference type="InterPro" id="IPR012467">
    <property type="entry name" value="DUF1684"/>
</dbReference>
<protein>
    <recommendedName>
        <fullName evidence="3">DUF1684 domain-containing protein</fullName>
    </recommendedName>
</protein>
<accession>A0A402AXG1</accession>
<dbReference type="RefSeq" id="WP_126557143.1">
    <property type="nucleotide sequence ID" value="NZ_BIFS01000002.1"/>
</dbReference>
<dbReference type="Proteomes" id="UP000287188">
    <property type="component" value="Unassembled WGS sequence"/>
</dbReference>
<dbReference type="AlphaFoldDB" id="A0A402AXG1"/>
<comment type="caution">
    <text evidence="1">The sequence shown here is derived from an EMBL/GenBank/DDBJ whole genome shotgun (WGS) entry which is preliminary data.</text>
</comment>
<name>A0A402AXG1_9CHLR</name>
<evidence type="ECO:0000313" key="1">
    <source>
        <dbReference type="EMBL" id="GCE23778.1"/>
    </source>
</evidence>
<sequence length="212" mass="24378">MSNYLALYDYRSQVAASYRERNRALCAGEDAAIVLRHFRERKDQLFLTHSQSALDEGQRRQFHGLRYFSYNPTMCFAVTIDTNVEPRQQQIAMDAHESMTMTTVGLVRFTVGETPVELSVYWLNIYGGGLFLPFRDATYTSETYGSGRYLFDTIKGSDPVPFTNTHDEKQIILDFNYAYNPSCSYNDRWVCPLAPAENRLDVLIPAGEKNYK</sequence>
<dbReference type="PANTHER" id="PTHR41913">
    <property type="entry name" value="DUF1684 DOMAIN-CONTAINING PROTEIN"/>
    <property type="match status" value="1"/>
</dbReference>
<evidence type="ECO:0000313" key="2">
    <source>
        <dbReference type="Proteomes" id="UP000287188"/>
    </source>
</evidence>
<dbReference type="EMBL" id="BIFS01000002">
    <property type="protein sequence ID" value="GCE23778.1"/>
    <property type="molecule type" value="Genomic_DNA"/>
</dbReference>
<dbReference type="PANTHER" id="PTHR41913:SF1">
    <property type="entry name" value="DUF1684 DOMAIN-CONTAINING PROTEIN"/>
    <property type="match status" value="1"/>
</dbReference>
<gene>
    <name evidence="1" type="ORF">KDK_75780</name>
</gene>
<proteinExistence type="predicted"/>
<reference evidence="2" key="1">
    <citation type="submission" date="2018-12" db="EMBL/GenBank/DDBJ databases">
        <title>Tengunoibacter tsumagoiensis gen. nov., sp. nov., Dictyobacter kobayashii sp. nov., D. alpinus sp. nov., and D. joshuensis sp. nov. and description of Dictyobacteraceae fam. nov. within the order Ktedonobacterales isolated from Tengu-no-mugimeshi.</title>
        <authorList>
            <person name="Wang C.M."/>
            <person name="Zheng Y."/>
            <person name="Sakai Y."/>
            <person name="Toyoda A."/>
            <person name="Minakuchi Y."/>
            <person name="Abe K."/>
            <person name="Yokota A."/>
            <person name="Yabe S."/>
        </authorList>
    </citation>
    <scope>NUCLEOTIDE SEQUENCE [LARGE SCALE GENOMIC DNA]</scope>
    <source>
        <strain evidence="2">Uno11</strain>
    </source>
</reference>
<dbReference type="OrthoDB" id="5493262at2"/>